<feature type="signal peptide" evidence="2">
    <location>
        <begin position="1"/>
        <end position="19"/>
    </location>
</feature>
<feature type="chain" id="PRO_5012240239" evidence="2">
    <location>
        <begin position="20"/>
        <end position="755"/>
    </location>
</feature>
<sequence length="755" mass="87853">MKFPLIFSNFILIFGETLGETNPFVECLFYHKQVGRDEVAESYIHTYHSQGPFWLITWTIFNRMPTKNDTMLFQQYGISVYRIFQAGWVPIWRRQSRFASDCAIVNIYHNAGNTERDLAQSFTLFYFHFHKPGSIFFFYYRKYLVENLLVDYWNQGSYAVYIVVSNNFYRLNRKGSLGSSVLEISPHSFVTVIRTNPQPFPNWQGTKLNIEVLGVHLTGRPQYHSFQKAAENEISCLTNKFNFSHIYVKLNTEVRPYIQINMFRVGYDYQDLNFVGLCRTVKYYVIYCRRNEVLETTWVVWFTPFHANVWISVCLVILVLAGSRRTGSLRDILQEIFFLVSVLCRQSIRDLDSINYLIFALLAGTVLPSLYESIITGKIISPSPPIEYLNLGEFINASYKLVMNIDNASGINWMGMDPALFFEFKKYNIINKINSSSELVHDVPQKYVTQKLVNEDIPSGIVHQTEVSEKFTNLELRQRQISYLKEHYPCNQFSLSGHYLQFIFLHVPFVKEALKFHNSLFELGLMNEWTKLENILALEKIKPKSQTTILVIQLNNLEKLLLVCLILLGLSCLSMSIEVIHVKFLYLFCSTWYTICSTYSSHGPLHSAYVTKNSPKNFVLSHDTDYALKALLKLQNQKLNGKYECFLIRDIALNNAYFGVCNNALRFEIGESIRGLEQGGFNILWRQQYKYNIRMSAMKWPQLRVASPYISINTLLPFFYTVGITMILFGVVLIAEAKLDVRAIARLVKRFWHLI</sequence>
<feature type="transmembrane region" description="Helical" evidence="1">
    <location>
        <begin position="718"/>
        <end position="737"/>
    </location>
</feature>
<evidence type="ECO:0000256" key="1">
    <source>
        <dbReference type="SAM" id="Phobius"/>
    </source>
</evidence>
<keyword evidence="4" id="KW-1185">Reference proteome</keyword>
<organism evidence="3 4">
    <name type="scientific">Folsomia candida</name>
    <name type="common">Springtail</name>
    <dbReference type="NCBI Taxonomy" id="158441"/>
    <lineage>
        <taxon>Eukaryota</taxon>
        <taxon>Metazoa</taxon>
        <taxon>Ecdysozoa</taxon>
        <taxon>Arthropoda</taxon>
        <taxon>Hexapoda</taxon>
        <taxon>Collembola</taxon>
        <taxon>Entomobryomorpha</taxon>
        <taxon>Isotomoidea</taxon>
        <taxon>Isotomidae</taxon>
        <taxon>Proisotominae</taxon>
        <taxon>Folsomia</taxon>
    </lineage>
</organism>
<proteinExistence type="predicted"/>
<dbReference type="AlphaFoldDB" id="A0A226DW78"/>
<keyword evidence="1" id="KW-0812">Transmembrane</keyword>
<evidence type="ECO:0000313" key="3">
    <source>
        <dbReference type="EMBL" id="OXA49745.1"/>
    </source>
</evidence>
<accession>A0A226DW78</accession>
<evidence type="ECO:0000256" key="2">
    <source>
        <dbReference type="SAM" id="SignalP"/>
    </source>
</evidence>
<keyword evidence="2" id="KW-0732">Signal</keyword>
<comment type="caution">
    <text evidence="3">The sequence shown here is derived from an EMBL/GenBank/DDBJ whole genome shotgun (WGS) entry which is preliminary data.</text>
</comment>
<reference evidence="3 4" key="1">
    <citation type="submission" date="2015-12" db="EMBL/GenBank/DDBJ databases">
        <title>The genome of Folsomia candida.</title>
        <authorList>
            <person name="Faddeeva A."/>
            <person name="Derks M.F."/>
            <person name="Anvar Y."/>
            <person name="Smit S."/>
            <person name="Van Straalen N."/>
            <person name="Roelofs D."/>
        </authorList>
    </citation>
    <scope>NUCLEOTIDE SEQUENCE [LARGE SCALE GENOMIC DNA]</scope>
    <source>
        <strain evidence="3 4">VU population</strain>
        <tissue evidence="3">Whole body</tissue>
    </source>
</reference>
<name>A0A226DW78_FOLCA</name>
<dbReference type="Proteomes" id="UP000198287">
    <property type="component" value="Unassembled WGS sequence"/>
</dbReference>
<evidence type="ECO:0000313" key="4">
    <source>
        <dbReference type="Proteomes" id="UP000198287"/>
    </source>
</evidence>
<keyword evidence="1" id="KW-0472">Membrane</keyword>
<dbReference type="EMBL" id="LNIX01000010">
    <property type="protein sequence ID" value="OXA49745.1"/>
    <property type="molecule type" value="Genomic_DNA"/>
</dbReference>
<protein>
    <submittedName>
        <fullName evidence="3">Uncharacterized protein</fullName>
    </submittedName>
</protein>
<gene>
    <name evidence="3" type="ORF">Fcan01_15547</name>
</gene>
<keyword evidence="1" id="KW-1133">Transmembrane helix</keyword>
<feature type="transmembrane region" description="Helical" evidence="1">
    <location>
        <begin position="560"/>
        <end position="582"/>
    </location>
</feature>
<feature type="transmembrane region" description="Helical" evidence="1">
    <location>
        <begin position="298"/>
        <end position="320"/>
    </location>
</feature>